<gene>
    <name evidence="1" type="ORF">PDJAM_G00031330</name>
</gene>
<organism evidence="1 2">
    <name type="scientific">Pangasius djambal</name>
    <dbReference type="NCBI Taxonomy" id="1691987"/>
    <lineage>
        <taxon>Eukaryota</taxon>
        <taxon>Metazoa</taxon>
        <taxon>Chordata</taxon>
        <taxon>Craniata</taxon>
        <taxon>Vertebrata</taxon>
        <taxon>Euteleostomi</taxon>
        <taxon>Actinopterygii</taxon>
        <taxon>Neopterygii</taxon>
        <taxon>Teleostei</taxon>
        <taxon>Ostariophysi</taxon>
        <taxon>Siluriformes</taxon>
        <taxon>Pangasiidae</taxon>
        <taxon>Pangasius</taxon>
    </lineage>
</organism>
<protein>
    <submittedName>
        <fullName evidence="1">Uncharacterized protein</fullName>
    </submittedName>
</protein>
<sequence>MDNPTSWRTWLPWAEYAHNTLQLSATRLSPFQCQFGFQPPLFPEQEEDAGVPSVGQYVRRCRKTWNKVVRRVNPVAYRLQLPRTLRINPTFHVSLLRPVLTFSYVPAPGIPRLPSSSRVRPCSLCAACWTPAGSVAGFNIWWTGRAMALRSAVGSPPGTFWTKIFVGTSIWPILSALGTSGDAP</sequence>
<dbReference type="Proteomes" id="UP000830395">
    <property type="component" value="Chromosome 11"/>
</dbReference>
<accession>A0ACC5YQP8</accession>
<evidence type="ECO:0000313" key="2">
    <source>
        <dbReference type="Proteomes" id="UP000830395"/>
    </source>
</evidence>
<name>A0ACC5YQP8_9TELE</name>
<evidence type="ECO:0000313" key="1">
    <source>
        <dbReference type="EMBL" id="MCJ8738069.1"/>
    </source>
</evidence>
<comment type="caution">
    <text evidence="1">The sequence shown here is derived from an EMBL/GenBank/DDBJ whole genome shotgun (WGS) entry which is preliminary data.</text>
</comment>
<reference evidence="1" key="1">
    <citation type="submission" date="2020-02" db="EMBL/GenBank/DDBJ databases">
        <title>Genome sequencing of the panga catfish, Pangasius djambal.</title>
        <authorList>
            <person name="Wen M."/>
            <person name="Zahm M."/>
            <person name="Roques C."/>
            <person name="Cabau C."/>
            <person name="Klopp C."/>
            <person name="Donnadieu C."/>
            <person name="Jouanno E."/>
            <person name="Avarre J.-C."/>
            <person name="Campet M."/>
            <person name="Ha T."/>
            <person name="Dugue R."/>
            <person name="Lampietro C."/>
            <person name="Louis A."/>
            <person name="Herpin A."/>
            <person name="Echchiki A."/>
            <person name="Berthelot C."/>
            <person name="Parey E."/>
            <person name="Roest-Crollius H."/>
            <person name="Braasch I."/>
            <person name="Postlethwait J.H."/>
            <person name="Bobe J."/>
            <person name="Montfort J."/>
            <person name="Bouchez O."/>
            <person name="Begum T."/>
            <person name="Schartl M."/>
            <person name="Gustiano R."/>
            <person name="Guiguen Y."/>
        </authorList>
    </citation>
    <scope>NUCLEOTIDE SEQUENCE</scope>
    <source>
        <strain evidence="1">Pdj_M5554</strain>
    </source>
</reference>
<keyword evidence="2" id="KW-1185">Reference proteome</keyword>
<proteinExistence type="predicted"/>
<dbReference type="EMBL" id="CM040985">
    <property type="protein sequence ID" value="MCJ8738069.1"/>
    <property type="molecule type" value="Genomic_DNA"/>
</dbReference>